<name>A0A381WTP4_9ZZZZ</name>
<feature type="transmembrane region" description="Helical" evidence="1">
    <location>
        <begin position="166"/>
        <end position="183"/>
    </location>
</feature>
<gene>
    <name evidence="2" type="ORF">METZ01_LOCUS108151</name>
</gene>
<feature type="transmembrane region" description="Helical" evidence="1">
    <location>
        <begin position="67"/>
        <end position="86"/>
    </location>
</feature>
<evidence type="ECO:0000313" key="2">
    <source>
        <dbReference type="EMBL" id="SVA55297.1"/>
    </source>
</evidence>
<dbReference type="EMBL" id="UINC01012697">
    <property type="protein sequence ID" value="SVA55297.1"/>
    <property type="molecule type" value="Genomic_DNA"/>
</dbReference>
<proteinExistence type="predicted"/>
<keyword evidence="1" id="KW-0472">Membrane</keyword>
<feature type="transmembrane region" description="Helical" evidence="1">
    <location>
        <begin position="31"/>
        <end position="55"/>
    </location>
</feature>
<evidence type="ECO:0000256" key="1">
    <source>
        <dbReference type="SAM" id="Phobius"/>
    </source>
</evidence>
<organism evidence="2">
    <name type="scientific">marine metagenome</name>
    <dbReference type="NCBI Taxonomy" id="408172"/>
    <lineage>
        <taxon>unclassified sequences</taxon>
        <taxon>metagenomes</taxon>
        <taxon>ecological metagenomes</taxon>
    </lineage>
</organism>
<accession>A0A381WTP4</accession>
<reference evidence="2" key="1">
    <citation type="submission" date="2018-05" db="EMBL/GenBank/DDBJ databases">
        <authorList>
            <person name="Lanie J.A."/>
            <person name="Ng W.-L."/>
            <person name="Kazmierczak K.M."/>
            <person name="Andrzejewski T.M."/>
            <person name="Davidsen T.M."/>
            <person name="Wayne K.J."/>
            <person name="Tettelin H."/>
            <person name="Glass J.I."/>
            <person name="Rusch D."/>
            <person name="Podicherti R."/>
            <person name="Tsui H.-C.T."/>
            <person name="Winkler M.E."/>
        </authorList>
    </citation>
    <scope>NUCLEOTIDE SEQUENCE</scope>
</reference>
<dbReference type="AlphaFoldDB" id="A0A381WTP4"/>
<keyword evidence="1" id="KW-0812">Transmembrane</keyword>
<protein>
    <submittedName>
        <fullName evidence="2">Uncharacterized protein</fullName>
    </submittedName>
</protein>
<keyword evidence="1" id="KW-1133">Transmembrane helix</keyword>
<feature type="non-terminal residue" evidence="2">
    <location>
        <position position="273"/>
    </location>
</feature>
<sequence length="273" mass="30907">MIRNPDSLSGIDEAYQTILARLRSILVQWRLLTFSQNFLCWLSVIIISFSIALLIDQVVPLPRLVRMGLVVIVVGICIGFGYLHLVRSLFLKLGYRRVSAYIEASHPEIKNCISSAVQLRSEIERNRFGYSIVFIEKLIWQAYYSLGKIDLRRVFQSEFSLHKRNGVLSLFAVLLFIITTWIFPNSIKDFALVFEEIPKNPINAIVAKILDVEPGNILVGSGTNVGFSAKVTGPLGAPANVFYRSKNGAWHDLNMFRSINEVAYHCEIKNVTQ</sequence>